<dbReference type="AlphaFoldDB" id="A0AAW1SI60"/>
<protein>
    <submittedName>
        <fullName evidence="1">Uncharacterized protein</fullName>
    </submittedName>
</protein>
<proteinExistence type="predicted"/>
<evidence type="ECO:0000313" key="2">
    <source>
        <dbReference type="Proteomes" id="UP001485043"/>
    </source>
</evidence>
<accession>A0AAW1SI60</accession>
<dbReference type="Proteomes" id="UP001485043">
    <property type="component" value="Unassembled WGS sequence"/>
</dbReference>
<gene>
    <name evidence="1" type="ORF">WJX84_000661</name>
</gene>
<keyword evidence="2" id="KW-1185">Reference proteome</keyword>
<dbReference type="EMBL" id="JALJOV010001578">
    <property type="protein sequence ID" value="KAK9846052.1"/>
    <property type="molecule type" value="Genomic_DNA"/>
</dbReference>
<organism evidence="1 2">
    <name type="scientific">Apatococcus fuscideae</name>
    <dbReference type="NCBI Taxonomy" id="2026836"/>
    <lineage>
        <taxon>Eukaryota</taxon>
        <taxon>Viridiplantae</taxon>
        <taxon>Chlorophyta</taxon>
        <taxon>core chlorophytes</taxon>
        <taxon>Trebouxiophyceae</taxon>
        <taxon>Chlorellales</taxon>
        <taxon>Chlorellaceae</taxon>
        <taxon>Apatococcus</taxon>
    </lineage>
</organism>
<comment type="caution">
    <text evidence="1">The sequence shown here is derived from an EMBL/GenBank/DDBJ whole genome shotgun (WGS) entry which is preliminary data.</text>
</comment>
<feature type="non-terminal residue" evidence="1">
    <location>
        <position position="51"/>
    </location>
</feature>
<evidence type="ECO:0000313" key="1">
    <source>
        <dbReference type="EMBL" id="KAK9846052.1"/>
    </source>
</evidence>
<sequence length="51" mass="5780">MICETGPIFHGSFYVLPQHHAALDLKQGIIIWEIITGEQPLHTLQRAIRSV</sequence>
<reference evidence="1 2" key="1">
    <citation type="journal article" date="2024" name="Nat. Commun.">
        <title>Phylogenomics reveals the evolutionary origins of lichenization in chlorophyte algae.</title>
        <authorList>
            <person name="Puginier C."/>
            <person name="Libourel C."/>
            <person name="Otte J."/>
            <person name="Skaloud P."/>
            <person name="Haon M."/>
            <person name="Grisel S."/>
            <person name="Petersen M."/>
            <person name="Berrin J.G."/>
            <person name="Delaux P.M."/>
            <person name="Dal Grande F."/>
            <person name="Keller J."/>
        </authorList>
    </citation>
    <scope>NUCLEOTIDE SEQUENCE [LARGE SCALE GENOMIC DNA]</scope>
    <source>
        <strain evidence="1 2">SAG 2523</strain>
    </source>
</reference>
<name>A0AAW1SI60_9CHLO</name>